<dbReference type="Proteomes" id="UP000177594">
    <property type="component" value="Unassembled WGS sequence"/>
</dbReference>
<dbReference type="PANTHER" id="PTHR33933">
    <property type="entry name" value="NUCLEOTIDYLTRANSFERASE"/>
    <property type="match status" value="1"/>
</dbReference>
<sequence length="104" mass="12127">MSEQGIQNIVDTIVTEFKPEKVVLFGSYAWGQPTKDSDIDLFVIKNDAKKNIRDLAIDLERILLPRTFPIDIIVYKPEQVEKYLNEKNMFITKILTKGKILYEH</sequence>
<evidence type="ECO:0000313" key="3">
    <source>
        <dbReference type="Proteomes" id="UP000177594"/>
    </source>
</evidence>
<dbReference type="EMBL" id="MGIZ01000052">
    <property type="protein sequence ID" value="OGM97412.1"/>
    <property type="molecule type" value="Genomic_DNA"/>
</dbReference>
<dbReference type="SUPFAM" id="SSF81301">
    <property type="entry name" value="Nucleotidyltransferase"/>
    <property type="match status" value="1"/>
</dbReference>
<dbReference type="InterPro" id="IPR041633">
    <property type="entry name" value="Polbeta"/>
</dbReference>
<dbReference type="AlphaFoldDB" id="A0A1F8E9E7"/>
<dbReference type="InterPro" id="IPR043519">
    <property type="entry name" value="NT_sf"/>
</dbReference>
<dbReference type="PANTHER" id="PTHR33933:SF1">
    <property type="entry name" value="PROTEIN ADENYLYLTRANSFERASE MNTA-RELATED"/>
    <property type="match status" value="1"/>
</dbReference>
<dbReference type="Gene3D" id="3.30.460.10">
    <property type="entry name" value="Beta Polymerase, domain 2"/>
    <property type="match status" value="1"/>
</dbReference>
<protein>
    <recommendedName>
        <fullName evidence="1">Polymerase beta nucleotidyltransferase domain-containing protein</fullName>
    </recommendedName>
</protein>
<evidence type="ECO:0000313" key="2">
    <source>
        <dbReference type="EMBL" id="OGM97412.1"/>
    </source>
</evidence>
<feature type="domain" description="Polymerase beta nucleotidyltransferase" evidence="1">
    <location>
        <begin position="7"/>
        <end position="103"/>
    </location>
</feature>
<gene>
    <name evidence="2" type="ORF">A2817_00665</name>
</gene>
<proteinExistence type="predicted"/>
<reference evidence="2 3" key="1">
    <citation type="journal article" date="2016" name="Nat. Commun.">
        <title>Thousands of microbial genomes shed light on interconnected biogeochemical processes in an aquifer system.</title>
        <authorList>
            <person name="Anantharaman K."/>
            <person name="Brown C.T."/>
            <person name="Hug L.A."/>
            <person name="Sharon I."/>
            <person name="Castelle C.J."/>
            <person name="Probst A.J."/>
            <person name="Thomas B.C."/>
            <person name="Singh A."/>
            <person name="Wilkins M.J."/>
            <person name="Karaoz U."/>
            <person name="Brodie E.L."/>
            <person name="Williams K.H."/>
            <person name="Hubbard S.S."/>
            <person name="Banfield J.F."/>
        </authorList>
    </citation>
    <scope>NUCLEOTIDE SEQUENCE [LARGE SCALE GENOMIC DNA]</scope>
</reference>
<evidence type="ECO:0000259" key="1">
    <source>
        <dbReference type="Pfam" id="PF18765"/>
    </source>
</evidence>
<comment type="caution">
    <text evidence="2">The sequence shown here is derived from an EMBL/GenBank/DDBJ whole genome shotgun (WGS) entry which is preliminary data.</text>
</comment>
<dbReference type="Pfam" id="PF18765">
    <property type="entry name" value="Polbeta"/>
    <property type="match status" value="1"/>
</dbReference>
<dbReference type="InterPro" id="IPR052548">
    <property type="entry name" value="Type_VII_TA_antitoxin"/>
</dbReference>
<dbReference type="CDD" id="cd05403">
    <property type="entry name" value="NT_KNTase_like"/>
    <property type="match status" value="1"/>
</dbReference>
<accession>A0A1F8E9E7</accession>
<organism evidence="2 3">
    <name type="scientific">Candidatus Yanofskybacteria bacterium RIFCSPHIGHO2_01_FULL_39_8b</name>
    <dbReference type="NCBI Taxonomy" id="1802659"/>
    <lineage>
        <taxon>Bacteria</taxon>
        <taxon>Candidatus Yanofskyibacteriota</taxon>
    </lineage>
</organism>
<name>A0A1F8E9E7_9BACT</name>